<gene>
    <name evidence="2" type="ORF">ASJ80_16310</name>
</gene>
<dbReference type="RefSeq" id="WP_069582580.1">
    <property type="nucleotide sequence ID" value="NZ_LMVM01000001.1"/>
</dbReference>
<dbReference type="PANTHER" id="PTHR45947">
    <property type="entry name" value="SULFOQUINOVOSYL TRANSFERASE SQD2"/>
    <property type="match status" value="1"/>
</dbReference>
<dbReference type="CDD" id="cd03801">
    <property type="entry name" value="GT4_PimA-like"/>
    <property type="match status" value="1"/>
</dbReference>
<feature type="domain" description="Glycosyl transferase family 1" evidence="1">
    <location>
        <begin position="192"/>
        <end position="360"/>
    </location>
</feature>
<dbReference type="AlphaFoldDB" id="A0A2A2HA70"/>
<dbReference type="Pfam" id="PF00534">
    <property type="entry name" value="Glycos_transf_1"/>
    <property type="match status" value="1"/>
</dbReference>
<evidence type="ECO:0000313" key="2">
    <source>
        <dbReference type="EMBL" id="PAV06381.1"/>
    </source>
</evidence>
<comment type="caution">
    <text evidence="2">The sequence shown here is derived from an EMBL/GenBank/DDBJ whole genome shotgun (WGS) entry which is preliminary data.</text>
</comment>
<dbReference type="PANTHER" id="PTHR45947:SF3">
    <property type="entry name" value="SULFOQUINOVOSYL TRANSFERASE SQD2"/>
    <property type="match status" value="1"/>
</dbReference>
<protein>
    <submittedName>
        <fullName evidence="2">Glycosyl transferase family 1</fullName>
    </submittedName>
</protein>
<keyword evidence="2" id="KW-0808">Transferase</keyword>
<keyword evidence="3" id="KW-1185">Reference proteome</keyword>
<dbReference type="SUPFAM" id="SSF53756">
    <property type="entry name" value="UDP-Glycosyltransferase/glycogen phosphorylase"/>
    <property type="match status" value="1"/>
</dbReference>
<dbReference type="EMBL" id="LMVM01000001">
    <property type="protein sequence ID" value="PAV06381.1"/>
    <property type="molecule type" value="Genomic_DNA"/>
</dbReference>
<proteinExistence type="predicted"/>
<organism evidence="2 3">
    <name type="scientific">Methanobacterium bryantii</name>
    <dbReference type="NCBI Taxonomy" id="2161"/>
    <lineage>
        <taxon>Archaea</taxon>
        <taxon>Methanobacteriati</taxon>
        <taxon>Methanobacteriota</taxon>
        <taxon>Methanomada group</taxon>
        <taxon>Methanobacteria</taxon>
        <taxon>Methanobacteriales</taxon>
        <taxon>Methanobacteriaceae</taxon>
        <taxon>Methanobacterium</taxon>
    </lineage>
</organism>
<dbReference type="InterPro" id="IPR001296">
    <property type="entry name" value="Glyco_trans_1"/>
</dbReference>
<reference evidence="2 3" key="1">
    <citation type="journal article" date="2017" name="BMC Genomics">
        <title>Genomic analysis of methanogenic archaea reveals a shift towards energy conservation.</title>
        <authorList>
            <person name="Gilmore S.P."/>
            <person name="Henske J.K."/>
            <person name="Sexton J.A."/>
            <person name="Solomon K.V."/>
            <person name="Seppala S."/>
            <person name="Yoo J.I."/>
            <person name="Huyett L.M."/>
            <person name="Pressman A."/>
            <person name="Cogan J.Z."/>
            <person name="Kivenson V."/>
            <person name="Peng X."/>
            <person name="Tan Y."/>
            <person name="Valentine D.L."/>
            <person name="O'Malley M.A."/>
        </authorList>
    </citation>
    <scope>NUCLEOTIDE SEQUENCE [LARGE SCALE GENOMIC DNA]</scope>
    <source>
        <strain evidence="2 3">M.o.H.</strain>
    </source>
</reference>
<evidence type="ECO:0000313" key="3">
    <source>
        <dbReference type="Proteomes" id="UP000217784"/>
    </source>
</evidence>
<dbReference type="InterPro" id="IPR050194">
    <property type="entry name" value="Glycosyltransferase_grp1"/>
</dbReference>
<dbReference type="Gene3D" id="3.40.50.2000">
    <property type="entry name" value="Glycogen Phosphorylase B"/>
    <property type="match status" value="2"/>
</dbReference>
<sequence length="385" mass="44645">MEINNNLKDIKILFIHNTVMWYRKPFFKKLSEIYNIKFIFTHMQASKEIYNVEIPDEIEGMNDVNYTVLKNHFNIAFGAIKESFGDYDILVGGSWDTLSELFETTFYFMVAKLRRKKFVIWREDWAWGVESFKKSMITPLIKLIIRNSDAVIVPGTKHMEYFISLGSSPSKTFLMPNVSNMECKSDYLEKKEFLKEKLKLKNKKVVLYVGRLVKRKGVEYLIKSFKKLHKQRKDIVLVIVGDGNCRSQLESISLGIDDIYFTGQIGNEDLPAYYALCDVCVVPSITYEMGDPWVFILNEAMYFGKPVIATDAVGAAFDMIKNGENGFIVPERDVESLYKTIAGVLSDPDLKEKMGYKSKQIIEERFRYWNMVKGFQNAVNYVINK</sequence>
<dbReference type="GO" id="GO:0016757">
    <property type="term" value="F:glycosyltransferase activity"/>
    <property type="evidence" value="ECO:0007669"/>
    <property type="project" value="InterPro"/>
</dbReference>
<name>A0A2A2HA70_METBR</name>
<accession>A0A2A2HA70</accession>
<dbReference type="Proteomes" id="UP000217784">
    <property type="component" value="Unassembled WGS sequence"/>
</dbReference>
<evidence type="ECO:0000259" key="1">
    <source>
        <dbReference type="Pfam" id="PF00534"/>
    </source>
</evidence>